<evidence type="ECO:0000313" key="1">
    <source>
        <dbReference type="EMBL" id="KAJ7756679.1"/>
    </source>
</evidence>
<proteinExistence type="predicted"/>
<reference evidence="1" key="1">
    <citation type="submission" date="2023-03" db="EMBL/GenBank/DDBJ databases">
        <title>Massive genome expansion in bonnet fungi (Mycena s.s.) driven by repeated elements and novel gene families across ecological guilds.</title>
        <authorList>
            <consortium name="Lawrence Berkeley National Laboratory"/>
            <person name="Harder C.B."/>
            <person name="Miyauchi S."/>
            <person name="Viragh M."/>
            <person name="Kuo A."/>
            <person name="Thoen E."/>
            <person name="Andreopoulos B."/>
            <person name="Lu D."/>
            <person name="Skrede I."/>
            <person name="Drula E."/>
            <person name="Henrissat B."/>
            <person name="Morin E."/>
            <person name="Kohler A."/>
            <person name="Barry K."/>
            <person name="LaButti K."/>
            <person name="Morin E."/>
            <person name="Salamov A."/>
            <person name="Lipzen A."/>
            <person name="Mereny Z."/>
            <person name="Hegedus B."/>
            <person name="Baldrian P."/>
            <person name="Stursova M."/>
            <person name="Weitz H."/>
            <person name="Taylor A."/>
            <person name="Grigoriev I.V."/>
            <person name="Nagy L.G."/>
            <person name="Martin F."/>
            <person name="Kauserud H."/>
        </authorList>
    </citation>
    <scope>NUCLEOTIDE SEQUENCE</scope>
    <source>
        <strain evidence="1">CBHHK182m</strain>
    </source>
</reference>
<dbReference type="EMBL" id="JARKIB010000046">
    <property type="protein sequence ID" value="KAJ7756679.1"/>
    <property type="molecule type" value="Genomic_DNA"/>
</dbReference>
<accession>A0AAD7NEQ3</accession>
<sequence length="143" mass="17072">MNPVLALRIEWCKAYSRSRRWHEDLVLVEEEMRRTIEFGKWSERRWLEWAGAWTVMLGTTSEISPEVTEGVRAYALEQVDHERRTWEALEKDWGPLRRRAAKYLKGDDISAEPELVVEVDRDALRWAETVEHDHEEGENDMYQ</sequence>
<gene>
    <name evidence="1" type="ORF">B0H16DRAFT_1314869</name>
</gene>
<dbReference type="Proteomes" id="UP001215598">
    <property type="component" value="Unassembled WGS sequence"/>
</dbReference>
<comment type="caution">
    <text evidence="1">The sequence shown here is derived from an EMBL/GenBank/DDBJ whole genome shotgun (WGS) entry which is preliminary data.</text>
</comment>
<keyword evidence="2" id="KW-1185">Reference proteome</keyword>
<dbReference type="AlphaFoldDB" id="A0AAD7NEQ3"/>
<evidence type="ECO:0000313" key="2">
    <source>
        <dbReference type="Proteomes" id="UP001215598"/>
    </source>
</evidence>
<organism evidence="1 2">
    <name type="scientific">Mycena metata</name>
    <dbReference type="NCBI Taxonomy" id="1033252"/>
    <lineage>
        <taxon>Eukaryota</taxon>
        <taxon>Fungi</taxon>
        <taxon>Dikarya</taxon>
        <taxon>Basidiomycota</taxon>
        <taxon>Agaricomycotina</taxon>
        <taxon>Agaricomycetes</taxon>
        <taxon>Agaricomycetidae</taxon>
        <taxon>Agaricales</taxon>
        <taxon>Marasmiineae</taxon>
        <taxon>Mycenaceae</taxon>
        <taxon>Mycena</taxon>
    </lineage>
</organism>
<name>A0AAD7NEQ3_9AGAR</name>
<protein>
    <submittedName>
        <fullName evidence="1">Uncharacterized protein</fullName>
    </submittedName>
</protein>